<dbReference type="AlphaFoldDB" id="A0A347VSJ0"/>
<protein>
    <recommendedName>
        <fullName evidence="6">Sialidase domain-containing protein</fullName>
    </recommendedName>
</protein>
<feature type="transmembrane region" description="Helical" evidence="1">
    <location>
        <begin position="6"/>
        <end position="23"/>
    </location>
</feature>
<reference evidence="3 4" key="2">
    <citation type="journal article" date="2016" name="Infect. Immun.">
        <title>Helicobacter saguini, a Novel Helicobacter Isolated from Cotton-Top Tamarins with Ulcerative Colitis, Has Proinflammatory Properties and Induces Typhlocolitis and Dysplasia in Gnotobiotic IL-10-/- Mice.</title>
        <authorList>
            <person name="Shen Z."/>
            <person name="Mannion A."/>
            <person name="Whary M.T."/>
            <person name="Muthupalani S."/>
            <person name="Sheh A."/>
            <person name="Feng Y."/>
            <person name="Gong G."/>
            <person name="Vandamme P."/>
            <person name="Holcombe H.R."/>
            <person name="Paster B.J."/>
            <person name="Fox J.G."/>
        </authorList>
    </citation>
    <scope>NUCLEOTIDE SEQUENCE [LARGE SCALE GENOMIC DNA]</scope>
    <source>
        <strain evidence="3 4">MIT 97-6194</strain>
    </source>
</reference>
<keyword evidence="4" id="KW-1185">Reference proteome</keyword>
<evidence type="ECO:0008006" key="6">
    <source>
        <dbReference type="Google" id="ProtNLM"/>
    </source>
</evidence>
<dbReference type="Proteomes" id="UP000477070">
    <property type="component" value="Unassembled WGS sequence"/>
</dbReference>
<keyword evidence="1" id="KW-0472">Membrane</keyword>
<organism evidence="3 4">
    <name type="scientific">Helicobacter saguini</name>
    <dbReference type="NCBI Taxonomy" id="1548018"/>
    <lineage>
        <taxon>Bacteria</taxon>
        <taxon>Pseudomonadati</taxon>
        <taxon>Campylobacterota</taxon>
        <taxon>Epsilonproteobacteria</taxon>
        <taxon>Campylobacterales</taxon>
        <taxon>Helicobacteraceae</taxon>
        <taxon>Helicobacter</taxon>
    </lineage>
</organism>
<evidence type="ECO:0000256" key="1">
    <source>
        <dbReference type="SAM" id="Phobius"/>
    </source>
</evidence>
<keyword evidence="1" id="KW-0812">Transmembrane</keyword>
<dbReference type="Proteomes" id="UP000029714">
    <property type="component" value="Unassembled WGS sequence"/>
</dbReference>
<proteinExistence type="predicted"/>
<dbReference type="RefSeq" id="WP_034574029.1">
    <property type="nucleotide sequence ID" value="NZ_JRMP02000009.1"/>
</dbReference>
<comment type="caution">
    <text evidence="3">The sequence shown here is derived from an EMBL/GenBank/DDBJ whole genome shotgun (WGS) entry which is preliminary data.</text>
</comment>
<reference evidence="3" key="3">
    <citation type="submission" date="2018-04" db="EMBL/GenBank/DDBJ databases">
        <authorList>
            <person name="Sheh A."/>
            <person name="Shen Z."/>
            <person name="Mannion A.J."/>
            <person name="Fox J.G."/>
        </authorList>
    </citation>
    <scope>NUCLEOTIDE SEQUENCE</scope>
    <source>
        <strain evidence="3">MIT 97-6194</strain>
    </source>
</reference>
<dbReference type="EMBL" id="JRMP02000009">
    <property type="protein sequence ID" value="TLD94227.1"/>
    <property type="molecule type" value="Genomic_DNA"/>
</dbReference>
<evidence type="ECO:0000313" key="3">
    <source>
        <dbReference type="EMBL" id="TLD94227.1"/>
    </source>
</evidence>
<evidence type="ECO:0000313" key="2">
    <source>
        <dbReference type="EMBL" id="MWV69191.1"/>
    </source>
</evidence>
<name>A0A347VSJ0_9HELI</name>
<gene>
    <name evidence="2" type="ORF">DCO61_03990</name>
    <name evidence="3" type="ORF">LS64_006990</name>
</gene>
<reference evidence="2 5" key="4">
    <citation type="submission" date="2019-12" db="EMBL/GenBank/DDBJ databases">
        <title>Multi-Generational Helicobacter saguini Isolates.</title>
        <authorList>
            <person name="Mannion A."/>
            <person name="Shen Z."/>
            <person name="Fox J.G."/>
        </authorList>
    </citation>
    <scope>NUCLEOTIDE SEQUENCE [LARGE SCALE GENOMIC DNA]</scope>
    <source>
        <strain evidence="2">16-048</strain>
        <strain evidence="5">16-048 (F4)</strain>
    </source>
</reference>
<evidence type="ECO:0000313" key="4">
    <source>
        <dbReference type="Proteomes" id="UP000029714"/>
    </source>
</evidence>
<keyword evidence="1" id="KW-1133">Transmembrane helix</keyword>
<dbReference type="EMBL" id="QBIU01000001">
    <property type="protein sequence ID" value="MWV69191.1"/>
    <property type="molecule type" value="Genomic_DNA"/>
</dbReference>
<accession>A0A347VSJ0</accession>
<evidence type="ECO:0000313" key="5">
    <source>
        <dbReference type="Proteomes" id="UP000477070"/>
    </source>
</evidence>
<reference evidence="3 4" key="1">
    <citation type="journal article" date="2014" name="Genome Announc.">
        <title>Draft genome sequences of eight enterohepatic helicobacter species isolated from both laboratory and wild rodents.</title>
        <authorList>
            <person name="Sheh A."/>
            <person name="Shen Z."/>
            <person name="Fox J.G."/>
        </authorList>
    </citation>
    <scope>NUCLEOTIDE SEQUENCE [LARGE SCALE GENOMIC DNA]</scope>
    <source>
        <strain evidence="3 4">MIT 97-6194</strain>
    </source>
</reference>
<sequence>MKILDIIFYVVLCMCATLAFFIYNMHTDLYFPANNVDNSHSFSGYEKDSFRLPFNNIDSINLVKISNERYLLSFMRNSKNSKNEIQNIESSLYGILFSPNKYSLQDNNGVWQNVAINSKSWGNLKLLATKNSLFSNTRQIVSNFRNPIFQVVDNNLFLFVNGRNFKGFDTEKIYVFKSEINDILNFLNTENPLDSNIIESNLQDKQNINSKDSKNIESKIDKQNAVIVIDAKSLNIDSNNIESNVQNSSKISNIPTFTQFRFYKKITLGALANLNYILSSKPLSINMDNKENNFILPLYAKFFYPTSLFAIFDSTFHLKEMIRPNTQKSLYKPMITSVAQYENDVNLDSNINHISRSCVAVFHNYFNKKLENNQDSIESNALRFQLCEAINGVINFSELKDSKNITNISEMSLATLGNYTILLYLDSKKTSLNLAIFENGDFTFLKTLDNANFNAFSNPQIITNGLYSYITYIDKSQNMINIITINESFIKDIKIDKG</sequence>